<evidence type="ECO:0000313" key="2">
    <source>
        <dbReference type="Proteomes" id="UP000243053"/>
    </source>
</evidence>
<name>A0A1Y5EAW6_COLPS</name>
<dbReference type="AlphaFoldDB" id="A0A1Y5EAW6"/>
<evidence type="ECO:0000313" key="1">
    <source>
        <dbReference type="EMBL" id="OUR79788.1"/>
    </source>
</evidence>
<proteinExistence type="predicted"/>
<organism evidence="1 2">
    <name type="scientific">Colwellia psychrerythraea</name>
    <name type="common">Vibrio psychroerythus</name>
    <dbReference type="NCBI Taxonomy" id="28229"/>
    <lineage>
        <taxon>Bacteria</taxon>
        <taxon>Pseudomonadati</taxon>
        <taxon>Pseudomonadota</taxon>
        <taxon>Gammaproteobacteria</taxon>
        <taxon>Alteromonadales</taxon>
        <taxon>Colwelliaceae</taxon>
        <taxon>Colwellia</taxon>
    </lineage>
</organism>
<reference evidence="2" key="1">
    <citation type="journal article" date="2017" name="Proc. Natl. Acad. Sci. U.S.A.">
        <title>Simulation of Deepwater Horizon oil plume reveals substrate specialization within a complex community of hydrocarbon degraders.</title>
        <authorList>
            <person name="Hu P."/>
            <person name="Dubinsky E.A."/>
            <person name="Probst A.J."/>
            <person name="Wang J."/>
            <person name="Sieber C.M.K."/>
            <person name="Tom L.M."/>
            <person name="Gardinali P."/>
            <person name="Banfield J.F."/>
            <person name="Atlas R.M."/>
            <person name="Andersen G.L."/>
        </authorList>
    </citation>
    <scope>NUCLEOTIDE SEQUENCE [LARGE SCALE GENOMIC DNA]</scope>
</reference>
<comment type="caution">
    <text evidence="1">The sequence shown here is derived from an EMBL/GenBank/DDBJ whole genome shotgun (WGS) entry which is preliminary data.</text>
</comment>
<gene>
    <name evidence="1" type="ORF">A9Q75_11795</name>
</gene>
<dbReference type="EMBL" id="MAAF01000070">
    <property type="protein sequence ID" value="OUR79788.1"/>
    <property type="molecule type" value="Genomic_DNA"/>
</dbReference>
<protein>
    <submittedName>
        <fullName evidence="1">Uncharacterized protein</fullName>
    </submittedName>
</protein>
<sequence>MEVSKYFSLGKSSFAKQNIIALNAWLGYSPSWEVIYDEAGNNQVINNAPFLEGATLGGMYRLRGFRCGFKRFCMLKEEEFHLPSSRYIIF</sequence>
<dbReference type="Proteomes" id="UP000243053">
    <property type="component" value="Unassembled WGS sequence"/>
</dbReference>
<accession>A0A1Y5EAW6</accession>